<accession>A0A3P6V5J2</accession>
<feature type="compositionally biased region" description="Basic and acidic residues" evidence="1">
    <location>
        <begin position="103"/>
        <end position="129"/>
    </location>
</feature>
<dbReference type="STRING" id="42156.A0A3P6V5J2"/>
<dbReference type="AlphaFoldDB" id="A0A3P6V5J2"/>
<evidence type="ECO:0000313" key="3">
    <source>
        <dbReference type="Proteomes" id="UP000277928"/>
    </source>
</evidence>
<evidence type="ECO:0000313" key="2">
    <source>
        <dbReference type="EMBL" id="VDK85341.1"/>
    </source>
</evidence>
<feature type="region of interest" description="Disordered" evidence="1">
    <location>
        <begin position="88"/>
        <end position="129"/>
    </location>
</feature>
<proteinExistence type="predicted"/>
<keyword evidence="3" id="KW-1185">Reference proteome</keyword>
<name>A0A3P6V5J2_LITSI</name>
<feature type="region of interest" description="Disordered" evidence="1">
    <location>
        <begin position="1"/>
        <end position="61"/>
    </location>
</feature>
<dbReference type="EMBL" id="UYRX01000687">
    <property type="protein sequence ID" value="VDK85341.1"/>
    <property type="molecule type" value="Genomic_DNA"/>
</dbReference>
<feature type="compositionally biased region" description="Polar residues" evidence="1">
    <location>
        <begin position="35"/>
        <end position="55"/>
    </location>
</feature>
<reference evidence="2 3" key="1">
    <citation type="submission" date="2018-08" db="EMBL/GenBank/DDBJ databases">
        <authorList>
            <person name="Laetsch R D."/>
            <person name="Stevens L."/>
            <person name="Kumar S."/>
            <person name="Blaxter L. M."/>
        </authorList>
    </citation>
    <scope>NUCLEOTIDE SEQUENCE [LARGE SCALE GENOMIC DNA]</scope>
</reference>
<organism evidence="2 3">
    <name type="scientific">Litomosoides sigmodontis</name>
    <name type="common">Filarial nematode worm</name>
    <dbReference type="NCBI Taxonomy" id="42156"/>
    <lineage>
        <taxon>Eukaryota</taxon>
        <taxon>Metazoa</taxon>
        <taxon>Ecdysozoa</taxon>
        <taxon>Nematoda</taxon>
        <taxon>Chromadorea</taxon>
        <taxon>Rhabditida</taxon>
        <taxon>Spirurina</taxon>
        <taxon>Spiruromorpha</taxon>
        <taxon>Filarioidea</taxon>
        <taxon>Onchocercidae</taxon>
        <taxon>Litomosoides</taxon>
    </lineage>
</organism>
<sequence>MFTAEEVNLAESSSMNEDYSTQIEAMEQEDGEVSDASNCDSVNDTSEIVGQQTSKSNRKEDDITVKTDVNVSRKTALEKLKNMSFSSKSKLLARRTSKLQHSPHRDNDEERRHRKRRWEERNDEQECHQTLVEERPKPLREAVAAAHVTPLPISKPLESPRPSDQPHTLRQRVEKLINVQESEAINMSDKDLRNLIMRMCELSKEQQRLQRGRQTQFETLQEIYIEVKDDIEKLYIRVPTHLRMDLPLPPQALHPSASSSGGPLQMNGETTAFRLEQRFRLPSLFDPPQIVANINMGMNSSSDPEVIVRSEEGCAGGRVGFVEGSTSNDTQRILGGKNGAVYSIGLNEHGTFEDVNRIGLGNSSTLLRNDGSNRTNVVECVPHTGSTLEPTIHSVNGKKPSFPNLNGPAHLDQSTLMIPSTSACDLGPKPLVSRLVFDDRSPRLLGSGPSHDLQAQMSSFSDRPAPLMSFGDAASSNKVSNSVGGQICDTPEKSTTSSYTVVQTNVLNKIEPGVPENDSGIRVVNKHCFIHAGLQGVTNLIQSNKTPPVSDFSSSVSRRAVSNSVNTDNTLCSLIHLKSSEIQSSSQLPLPNLSEPPPPLGTVPVNSPVLPNKMPNTVLLNTVQSSSIVPSQTTPATTGCARAYPSEHAVGTIQPLSSTPTGGVLNVPASNTASQNLQPQPGTAVVTAAQSLMPLRSGPSTVNVPPPDFSVPPPSLIVRANVAASTTTNLLSHIEPTSSADSRTGSSNPGLQRSLSQMKGGVLPNSAVLPGLPSMNVPPPSFSVPPPQAPNIGPVFPTPPPIVTSRPRPNLVSSMVIPPPNLMSGAVSLTCPPPDLSQPPPNILGTLGTSNPENVQQMINVVVGSQSTVSGQTPVEVGAELIANTYNRAGGVRLHHDASLKQRMSTVTENIAMLGKMRTPAPAGPPRPLSSVGKLPPPLMLSPGTRGGPTSRISSFNKRKGIQIWPSSTRLQQRQKRQISDMVAIIPDEHDHPNSREEPDDNIFLIVSDEEDGNK</sequence>
<feature type="compositionally biased region" description="Polar residues" evidence="1">
    <location>
        <begin position="10"/>
        <end position="23"/>
    </location>
</feature>
<dbReference type="Proteomes" id="UP000277928">
    <property type="component" value="Unassembled WGS sequence"/>
</dbReference>
<feature type="compositionally biased region" description="Basic residues" evidence="1">
    <location>
        <begin position="91"/>
        <end position="102"/>
    </location>
</feature>
<dbReference type="OrthoDB" id="5819795at2759"/>
<evidence type="ECO:0000256" key="1">
    <source>
        <dbReference type="SAM" id="MobiDB-lite"/>
    </source>
</evidence>
<feature type="compositionally biased region" description="Basic and acidic residues" evidence="1">
    <location>
        <begin position="987"/>
        <end position="997"/>
    </location>
</feature>
<feature type="region of interest" description="Disordered" evidence="1">
    <location>
        <begin position="987"/>
        <end position="1015"/>
    </location>
</feature>
<feature type="region of interest" description="Disordered" evidence="1">
    <location>
        <begin position="733"/>
        <end position="756"/>
    </location>
</feature>
<protein>
    <submittedName>
        <fullName evidence="2">Uncharacterized protein</fullName>
    </submittedName>
</protein>
<gene>
    <name evidence="2" type="ORF">NLS_LOCUS7084</name>
</gene>
<dbReference type="OMA" id="IPDEHDH"/>